<accession>A0A1G2D285</accession>
<evidence type="ECO:0008006" key="4">
    <source>
        <dbReference type="Google" id="ProtNLM"/>
    </source>
</evidence>
<proteinExistence type="inferred from homology"/>
<dbReference type="InterPro" id="IPR035917">
    <property type="entry name" value="YjbQ-like_sf"/>
</dbReference>
<gene>
    <name evidence="2" type="ORF">A3D65_01545</name>
</gene>
<evidence type="ECO:0000313" key="3">
    <source>
        <dbReference type="Proteomes" id="UP000177996"/>
    </source>
</evidence>
<sequence>MELQSTIVPRVKWKDITSEVTRAVSRSKVREGFVIVQSRHTTTALILNENEEGLVTVDIPRLLERVCPDGVHAHDREERLNAMLNEPANGVSHLRSVILSGIPPLVISNHKIQFGTWQSVIFYDFDPENHPSRTVVVQVLGIR</sequence>
<dbReference type="Pfam" id="PF01894">
    <property type="entry name" value="YjbQ"/>
    <property type="match status" value="1"/>
</dbReference>
<reference evidence="2 3" key="1">
    <citation type="journal article" date="2016" name="Nat. Commun.">
        <title>Thousands of microbial genomes shed light on interconnected biogeochemical processes in an aquifer system.</title>
        <authorList>
            <person name="Anantharaman K."/>
            <person name="Brown C.T."/>
            <person name="Hug L.A."/>
            <person name="Sharon I."/>
            <person name="Castelle C.J."/>
            <person name="Probst A.J."/>
            <person name="Thomas B.C."/>
            <person name="Singh A."/>
            <person name="Wilkins M.J."/>
            <person name="Karaoz U."/>
            <person name="Brodie E.L."/>
            <person name="Williams K.H."/>
            <person name="Hubbard S.S."/>
            <person name="Banfield J.F."/>
        </authorList>
    </citation>
    <scope>NUCLEOTIDE SEQUENCE [LARGE SCALE GENOMIC DNA]</scope>
</reference>
<dbReference type="STRING" id="1798661.A3D65_01545"/>
<dbReference type="InterPro" id="IPR001602">
    <property type="entry name" value="UPF0047_YjbQ-like"/>
</dbReference>
<dbReference type="PIRSF" id="PIRSF004681">
    <property type="entry name" value="UCP004681"/>
    <property type="match status" value="1"/>
</dbReference>
<dbReference type="NCBIfam" id="TIGR00149">
    <property type="entry name" value="TIGR00149_YjbQ"/>
    <property type="match status" value="1"/>
</dbReference>
<dbReference type="EMBL" id="MHLL01000053">
    <property type="protein sequence ID" value="OGZ07766.1"/>
    <property type="molecule type" value="Genomic_DNA"/>
</dbReference>
<dbReference type="PANTHER" id="PTHR30615">
    <property type="entry name" value="UNCHARACTERIZED PROTEIN YJBQ-RELATED"/>
    <property type="match status" value="1"/>
</dbReference>
<name>A0A1G2D285_9BACT</name>
<dbReference type="AlphaFoldDB" id="A0A1G2D285"/>
<dbReference type="Gene3D" id="2.60.120.460">
    <property type="entry name" value="YjbQ-like"/>
    <property type="match status" value="1"/>
</dbReference>
<dbReference type="Proteomes" id="UP000177996">
    <property type="component" value="Unassembled WGS sequence"/>
</dbReference>
<organism evidence="2 3">
    <name type="scientific">Candidatus Lloydbacteria bacterium RIFCSPHIGHO2_02_FULL_50_13</name>
    <dbReference type="NCBI Taxonomy" id="1798661"/>
    <lineage>
        <taxon>Bacteria</taxon>
        <taxon>Candidatus Lloydiibacteriota</taxon>
    </lineage>
</organism>
<comment type="caution">
    <text evidence="2">The sequence shown here is derived from an EMBL/GenBank/DDBJ whole genome shotgun (WGS) entry which is preliminary data.</text>
</comment>
<dbReference type="PANTHER" id="PTHR30615:SF8">
    <property type="entry name" value="UPF0047 PROTEIN C4A8.02C"/>
    <property type="match status" value="1"/>
</dbReference>
<dbReference type="SUPFAM" id="SSF111038">
    <property type="entry name" value="YjbQ-like"/>
    <property type="match status" value="1"/>
</dbReference>
<protein>
    <recommendedName>
        <fullName evidence="4">Secondary thiamine-phosphate synthase enzyme</fullName>
    </recommendedName>
</protein>
<evidence type="ECO:0000256" key="1">
    <source>
        <dbReference type="ARBA" id="ARBA00005534"/>
    </source>
</evidence>
<evidence type="ECO:0000313" key="2">
    <source>
        <dbReference type="EMBL" id="OGZ07766.1"/>
    </source>
</evidence>
<comment type="similarity">
    <text evidence="1">Belongs to the UPF0047 family.</text>
</comment>